<evidence type="ECO:0000313" key="5">
    <source>
        <dbReference type="Proteomes" id="UP000069773"/>
    </source>
</evidence>
<sequence>MLPSMTAPTSAGRRVTAQDWIQTGFAVLAEGGPGALRIGRLCERLDVTKGSFYWHFTDMPAYRDALARAWANHHDEQRRRFEDMGGDEPRARLIAMIQTLMCPDQWALERAMRVWSLTDRTVLASVHQSDVRVLSAVRDALVDYGFDDGEADLRSALLFATGIGLLHEVRSAPREPALLSDRVLDLMLHR</sequence>
<dbReference type="Proteomes" id="UP001207528">
    <property type="component" value="Unassembled WGS sequence"/>
</dbReference>
<evidence type="ECO:0000313" key="3">
    <source>
        <dbReference type="EMBL" id="GAT10983.1"/>
    </source>
</evidence>
<gene>
    <name evidence="4" type="ORF">H7I77_06125</name>
    <name evidence="3" type="ORF">RMCN_4116</name>
</gene>
<reference evidence="3 5" key="1">
    <citation type="journal article" date="2016" name="Genome Announc.">
        <title>Draft Genome Sequences of Five Rapidly Growing Mycobacterium Species, M. thermoresistibile, M. fortuitum subsp. acetamidolyticum, M. canariasense, M. brisbanense, and M. novocastrense.</title>
        <authorList>
            <person name="Katahira K."/>
            <person name="Ogura Y."/>
            <person name="Gotoh Y."/>
            <person name="Hayashi T."/>
        </authorList>
    </citation>
    <scope>NUCLEOTIDE SEQUENCE [LARGE SCALE GENOMIC DNA]</scope>
    <source>
        <strain evidence="3 5">JCM18114</strain>
    </source>
</reference>
<proteinExistence type="predicted"/>
<dbReference type="InterPro" id="IPR001647">
    <property type="entry name" value="HTH_TetR"/>
</dbReference>
<name>A0AAW5SI75_MYCNV</name>
<accession>A0AAW5SI75</accession>
<reference evidence="4" key="2">
    <citation type="submission" date="2020-07" db="EMBL/GenBank/DDBJ databases">
        <authorList>
            <person name="Pettersson B.M.F."/>
            <person name="Behra P.R.K."/>
            <person name="Ramesh M."/>
            <person name="Das S."/>
            <person name="Dasgupta S."/>
            <person name="Kirsebom L.A."/>
        </authorList>
    </citation>
    <scope>NUCLEOTIDE SEQUENCE</scope>
    <source>
        <strain evidence="4">DSM 44203</strain>
    </source>
</reference>
<dbReference type="EMBL" id="JACKTI010000024">
    <property type="protein sequence ID" value="MCV7022929.1"/>
    <property type="molecule type" value="Genomic_DNA"/>
</dbReference>
<dbReference type="GO" id="GO:0003677">
    <property type="term" value="F:DNA binding"/>
    <property type="evidence" value="ECO:0007669"/>
    <property type="project" value="UniProtKB-KW"/>
</dbReference>
<keyword evidence="1" id="KW-0238">DNA-binding</keyword>
<dbReference type="AlphaFoldDB" id="A0AAW5SI75"/>
<dbReference type="EMBL" id="BCTA01000052">
    <property type="protein sequence ID" value="GAT10983.1"/>
    <property type="molecule type" value="Genomic_DNA"/>
</dbReference>
<dbReference type="SUPFAM" id="SSF46689">
    <property type="entry name" value="Homeodomain-like"/>
    <property type="match status" value="1"/>
</dbReference>
<comment type="caution">
    <text evidence="4">The sequence shown here is derived from an EMBL/GenBank/DDBJ whole genome shotgun (WGS) entry which is preliminary data.</text>
</comment>
<dbReference type="Proteomes" id="UP000069773">
    <property type="component" value="Unassembled WGS sequence"/>
</dbReference>
<keyword evidence="5" id="KW-1185">Reference proteome</keyword>
<protein>
    <submittedName>
        <fullName evidence="3 4">Transcriptional regulator</fullName>
    </submittedName>
</protein>
<evidence type="ECO:0000256" key="1">
    <source>
        <dbReference type="ARBA" id="ARBA00023125"/>
    </source>
</evidence>
<dbReference type="InterPro" id="IPR009057">
    <property type="entry name" value="Homeodomain-like_sf"/>
</dbReference>
<evidence type="ECO:0000259" key="2">
    <source>
        <dbReference type="Pfam" id="PF00440"/>
    </source>
</evidence>
<reference evidence="4" key="3">
    <citation type="journal article" date="2022" name="BMC Genomics">
        <title>Comparative genome analysis of mycobacteria focusing on tRNA and non-coding RNA.</title>
        <authorList>
            <person name="Behra P.R.K."/>
            <person name="Pettersson B.M.F."/>
            <person name="Ramesh M."/>
            <person name="Das S."/>
            <person name="Dasgupta S."/>
            <person name="Kirsebom L.A."/>
        </authorList>
    </citation>
    <scope>NUCLEOTIDE SEQUENCE</scope>
    <source>
        <strain evidence="4">DSM 44203</strain>
    </source>
</reference>
<evidence type="ECO:0000313" key="4">
    <source>
        <dbReference type="EMBL" id="MCV7022929.1"/>
    </source>
</evidence>
<feature type="domain" description="HTH tetR-type" evidence="2">
    <location>
        <begin position="23"/>
        <end position="58"/>
    </location>
</feature>
<dbReference type="Pfam" id="PF00440">
    <property type="entry name" value="TetR_N"/>
    <property type="match status" value="1"/>
</dbReference>
<dbReference type="Gene3D" id="1.10.357.10">
    <property type="entry name" value="Tetracycline Repressor, domain 2"/>
    <property type="match status" value="1"/>
</dbReference>
<organism evidence="4 6">
    <name type="scientific">Mycolicibacterium novocastrense</name>
    <name type="common">Mycobacterium novocastrense</name>
    <dbReference type="NCBI Taxonomy" id="59813"/>
    <lineage>
        <taxon>Bacteria</taxon>
        <taxon>Bacillati</taxon>
        <taxon>Actinomycetota</taxon>
        <taxon>Actinomycetes</taxon>
        <taxon>Mycobacteriales</taxon>
        <taxon>Mycobacteriaceae</taxon>
        <taxon>Mycolicibacterium</taxon>
    </lineage>
</organism>
<evidence type="ECO:0000313" key="6">
    <source>
        <dbReference type="Proteomes" id="UP001207528"/>
    </source>
</evidence>